<sequence length="113" mass="13106">MEATINYLWEASICLLLLYGFYWMSLSHHTFFDWNRGYLIGMMGMVLIIPLLSIPSFFFDQGSGFPLTYSYILPEFNVQADIKNTILSLNTFLIILFCIYLLGVFIATAKFIF</sequence>
<comment type="caution">
    <text evidence="2">The sequence shown here is derived from an EMBL/GenBank/DDBJ whole genome shotgun (WGS) entry which is preliminary data.</text>
</comment>
<accession>A0A074L5N8</accession>
<keyword evidence="1" id="KW-0812">Transmembrane</keyword>
<name>A0A074L5N8_9BACT</name>
<protein>
    <submittedName>
        <fullName evidence="2">Uncharacterized protein</fullName>
    </submittedName>
</protein>
<keyword evidence="1" id="KW-1133">Transmembrane helix</keyword>
<proteinExistence type="predicted"/>
<organism evidence="2 3">
    <name type="scientific">Anditalea andensis</name>
    <dbReference type="NCBI Taxonomy" id="1048983"/>
    <lineage>
        <taxon>Bacteria</taxon>
        <taxon>Pseudomonadati</taxon>
        <taxon>Bacteroidota</taxon>
        <taxon>Cytophagia</taxon>
        <taxon>Cytophagales</taxon>
        <taxon>Cytophagaceae</taxon>
        <taxon>Anditalea</taxon>
    </lineage>
</organism>
<dbReference type="AlphaFoldDB" id="A0A074L5N8"/>
<keyword evidence="3" id="KW-1185">Reference proteome</keyword>
<gene>
    <name evidence="2" type="ORF">EL17_22530</name>
</gene>
<dbReference type="OrthoDB" id="1522859at2"/>
<dbReference type="STRING" id="1048983.EL17_22530"/>
<feature type="transmembrane region" description="Helical" evidence="1">
    <location>
        <begin position="38"/>
        <end position="59"/>
    </location>
</feature>
<keyword evidence="1" id="KW-0472">Membrane</keyword>
<feature type="transmembrane region" description="Helical" evidence="1">
    <location>
        <begin position="6"/>
        <end position="26"/>
    </location>
</feature>
<reference evidence="2 3" key="1">
    <citation type="submission" date="2014-04" db="EMBL/GenBank/DDBJ databases">
        <title>Characterization and application of a salt tolerant electro-active bacterium.</title>
        <authorList>
            <person name="Yang L."/>
            <person name="Wei S."/>
            <person name="Tay Q.X.M."/>
        </authorList>
    </citation>
    <scope>NUCLEOTIDE SEQUENCE [LARGE SCALE GENOMIC DNA]</scope>
    <source>
        <strain evidence="2 3">LY1</strain>
    </source>
</reference>
<dbReference type="Proteomes" id="UP000027821">
    <property type="component" value="Unassembled WGS sequence"/>
</dbReference>
<evidence type="ECO:0000313" key="3">
    <source>
        <dbReference type="Proteomes" id="UP000027821"/>
    </source>
</evidence>
<evidence type="ECO:0000256" key="1">
    <source>
        <dbReference type="SAM" id="Phobius"/>
    </source>
</evidence>
<feature type="transmembrane region" description="Helical" evidence="1">
    <location>
        <begin position="92"/>
        <end position="112"/>
    </location>
</feature>
<dbReference type="EMBL" id="JMIH01000004">
    <property type="protein sequence ID" value="KEO75805.1"/>
    <property type="molecule type" value="Genomic_DNA"/>
</dbReference>
<evidence type="ECO:0000313" key="2">
    <source>
        <dbReference type="EMBL" id="KEO75805.1"/>
    </source>
</evidence>